<name>A0A0A9DHF6_ARUDO</name>
<evidence type="ECO:0000313" key="2">
    <source>
        <dbReference type="EMBL" id="JAD83212.1"/>
    </source>
</evidence>
<proteinExistence type="predicted"/>
<protein>
    <submittedName>
        <fullName evidence="2">Uncharacterized protein</fullName>
    </submittedName>
</protein>
<accession>A0A0A9DHF6</accession>
<evidence type="ECO:0000256" key="1">
    <source>
        <dbReference type="SAM" id="MobiDB-lite"/>
    </source>
</evidence>
<dbReference type="EMBL" id="GBRH01214683">
    <property type="protein sequence ID" value="JAD83212.1"/>
    <property type="molecule type" value="Transcribed_RNA"/>
</dbReference>
<feature type="region of interest" description="Disordered" evidence="1">
    <location>
        <begin position="40"/>
        <end position="94"/>
    </location>
</feature>
<reference evidence="2" key="1">
    <citation type="submission" date="2014-09" db="EMBL/GenBank/DDBJ databases">
        <authorList>
            <person name="Magalhaes I.L.F."/>
            <person name="Oliveira U."/>
            <person name="Santos F.R."/>
            <person name="Vidigal T.H.D.A."/>
            <person name="Brescovit A.D."/>
            <person name="Santos A.J."/>
        </authorList>
    </citation>
    <scope>NUCLEOTIDE SEQUENCE</scope>
    <source>
        <tissue evidence="2">Shoot tissue taken approximately 20 cm above the soil surface</tissue>
    </source>
</reference>
<dbReference type="AlphaFoldDB" id="A0A0A9DHF6"/>
<sequence length="94" mass="10544">MGGCIVRGLTKADLGEEPNQSRAAKQICKELYGEREIFRLEHEKPIQPNTSSVPYQQKKSIQEHAGLNPTPIGGEKDEDTQKRRRTKEKAGVRG</sequence>
<reference evidence="2" key="2">
    <citation type="journal article" date="2015" name="Data Brief">
        <title>Shoot transcriptome of the giant reed, Arundo donax.</title>
        <authorList>
            <person name="Barrero R.A."/>
            <person name="Guerrero F.D."/>
            <person name="Moolhuijzen P."/>
            <person name="Goolsby J.A."/>
            <person name="Tidwell J."/>
            <person name="Bellgard S.E."/>
            <person name="Bellgard M.I."/>
        </authorList>
    </citation>
    <scope>NUCLEOTIDE SEQUENCE</scope>
    <source>
        <tissue evidence="2">Shoot tissue taken approximately 20 cm above the soil surface</tissue>
    </source>
</reference>
<feature type="region of interest" description="Disordered" evidence="1">
    <location>
        <begin position="1"/>
        <end position="21"/>
    </location>
</feature>
<organism evidence="2">
    <name type="scientific">Arundo donax</name>
    <name type="common">Giant reed</name>
    <name type="synonym">Donax arundinaceus</name>
    <dbReference type="NCBI Taxonomy" id="35708"/>
    <lineage>
        <taxon>Eukaryota</taxon>
        <taxon>Viridiplantae</taxon>
        <taxon>Streptophyta</taxon>
        <taxon>Embryophyta</taxon>
        <taxon>Tracheophyta</taxon>
        <taxon>Spermatophyta</taxon>
        <taxon>Magnoliopsida</taxon>
        <taxon>Liliopsida</taxon>
        <taxon>Poales</taxon>
        <taxon>Poaceae</taxon>
        <taxon>PACMAD clade</taxon>
        <taxon>Arundinoideae</taxon>
        <taxon>Arundineae</taxon>
        <taxon>Arundo</taxon>
    </lineage>
</organism>
<feature type="compositionally biased region" description="Polar residues" evidence="1">
    <location>
        <begin position="47"/>
        <end position="59"/>
    </location>
</feature>